<dbReference type="RefSeq" id="WP_130567378.1">
    <property type="nucleotide sequence ID" value="NZ_SHLY01000006.1"/>
</dbReference>
<proteinExistence type="predicted"/>
<organism evidence="3 4">
    <name type="scientific">Corallincola spongiicola</name>
    <dbReference type="NCBI Taxonomy" id="2520508"/>
    <lineage>
        <taxon>Bacteria</taxon>
        <taxon>Pseudomonadati</taxon>
        <taxon>Pseudomonadota</taxon>
        <taxon>Gammaproteobacteria</taxon>
        <taxon>Alteromonadales</taxon>
        <taxon>Psychromonadaceae</taxon>
        <taxon>Corallincola</taxon>
    </lineage>
</organism>
<keyword evidence="1" id="KW-1133">Transmembrane helix</keyword>
<evidence type="ECO:0000256" key="1">
    <source>
        <dbReference type="SAM" id="Phobius"/>
    </source>
</evidence>
<reference evidence="4" key="1">
    <citation type="submission" date="2019-02" db="EMBL/GenBank/DDBJ databases">
        <title>Draft genome sequence of Muricauda sp. 176CP4-71.</title>
        <authorList>
            <person name="Park J.-S."/>
        </authorList>
    </citation>
    <scope>NUCLEOTIDE SEQUENCE [LARGE SCALE GENOMIC DNA]</scope>
    <source>
        <strain evidence="4">176GS2-150</strain>
    </source>
</reference>
<keyword evidence="1" id="KW-0812">Transmembrane</keyword>
<accession>A0ABY1WLT8</accession>
<keyword evidence="4" id="KW-1185">Reference proteome</keyword>
<evidence type="ECO:0000259" key="2">
    <source>
        <dbReference type="Pfam" id="PF12158"/>
    </source>
</evidence>
<dbReference type="EMBL" id="SHLY01000006">
    <property type="protein sequence ID" value="TAA42565.1"/>
    <property type="molecule type" value="Genomic_DNA"/>
</dbReference>
<feature type="transmembrane region" description="Helical" evidence="1">
    <location>
        <begin position="6"/>
        <end position="25"/>
    </location>
</feature>
<gene>
    <name evidence="3" type="ORF">EXY25_14835</name>
</gene>
<protein>
    <submittedName>
        <fullName evidence="3">DUF3592 domain-containing protein</fullName>
    </submittedName>
</protein>
<name>A0ABY1WLT8_9GAMM</name>
<dbReference type="InterPro" id="IPR021994">
    <property type="entry name" value="DUF3592"/>
</dbReference>
<comment type="caution">
    <text evidence="3">The sequence shown here is derived from an EMBL/GenBank/DDBJ whole genome shotgun (WGS) entry which is preliminary data.</text>
</comment>
<dbReference type="Proteomes" id="UP000292544">
    <property type="component" value="Unassembled WGS sequence"/>
</dbReference>
<evidence type="ECO:0000313" key="4">
    <source>
        <dbReference type="Proteomes" id="UP000292544"/>
    </source>
</evidence>
<keyword evidence="1" id="KW-0472">Membrane</keyword>
<feature type="transmembrane region" description="Helical" evidence="1">
    <location>
        <begin position="115"/>
        <end position="134"/>
    </location>
</feature>
<dbReference type="Pfam" id="PF12158">
    <property type="entry name" value="DUF3592"/>
    <property type="match status" value="1"/>
</dbReference>
<feature type="domain" description="DUF3592" evidence="2">
    <location>
        <begin position="37"/>
        <end position="120"/>
    </location>
</feature>
<sequence length="153" mass="17571">MEKFGLALLIYGIARSVIFNLVGVARSLWALTWKRVPGCLTYCNIESSIAIRGARLYKLEIWYSYVVEGKQYTSKRFAFNYSENSLLSVHKLTRWQARRPRSLSVRVNPKNHEHAVIFAGVTGFHVINLLLPLLSGPMQFVERQLIRQLTSKS</sequence>
<evidence type="ECO:0000313" key="3">
    <source>
        <dbReference type="EMBL" id="TAA42565.1"/>
    </source>
</evidence>